<keyword evidence="1" id="KW-0812">Transmembrane</keyword>
<keyword evidence="1" id="KW-0472">Membrane</keyword>
<reference evidence="2 3" key="1">
    <citation type="submission" date="2023-07" db="EMBL/GenBank/DDBJ databases">
        <title>Genomic Encyclopedia of Type Strains, Phase IV (KMG-IV): sequencing the most valuable type-strain genomes for metagenomic binning, comparative biology and taxonomic classification.</title>
        <authorList>
            <person name="Goeker M."/>
        </authorList>
    </citation>
    <scope>NUCLEOTIDE SEQUENCE [LARGE SCALE GENOMIC DNA]</scope>
    <source>
        <strain evidence="2 3">DSM 23948</strain>
    </source>
</reference>
<name>A0ABT9V9A0_9BACL</name>
<evidence type="ECO:0000256" key="1">
    <source>
        <dbReference type="SAM" id="Phobius"/>
    </source>
</evidence>
<comment type="caution">
    <text evidence="2">The sequence shown here is derived from an EMBL/GenBank/DDBJ whole genome shotgun (WGS) entry which is preliminary data.</text>
</comment>
<feature type="transmembrane region" description="Helical" evidence="1">
    <location>
        <begin position="75"/>
        <end position="96"/>
    </location>
</feature>
<dbReference type="EMBL" id="JAUSTU010000029">
    <property type="protein sequence ID" value="MDQ0157514.1"/>
    <property type="molecule type" value="Genomic_DNA"/>
</dbReference>
<sequence length="142" mass="15982">MRGYLFTALWGIVVWIFATLFFVLFGKQVLFSPGSSSFVMSILLLIVGTAILLVGTTSLYLWFDKSENASLKFGIIGAIVGLTLDTFSLSSHQYIFPQLSESQVIAFTVWMSFAYALYLIIPTMINERNKKGKGWFKLARQD</sequence>
<feature type="transmembrane region" description="Helical" evidence="1">
    <location>
        <begin position="7"/>
        <end position="26"/>
    </location>
</feature>
<dbReference type="InterPro" id="IPR020509">
    <property type="entry name" value="Uncharacterised_YnzE"/>
</dbReference>
<gene>
    <name evidence="2" type="ORF">J2S07_003849</name>
</gene>
<dbReference type="RefSeq" id="WP_307151970.1">
    <property type="nucleotide sequence ID" value="NZ_JAUSTU010000029.1"/>
</dbReference>
<dbReference type="Pfam" id="PF17329">
    <property type="entry name" value="DUF5367"/>
    <property type="match status" value="1"/>
</dbReference>
<dbReference type="Proteomes" id="UP001231362">
    <property type="component" value="Unassembled WGS sequence"/>
</dbReference>
<evidence type="ECO:0000313" key="2">
    <source>
        <dbReference type="EMBL" id="MDQ0157514.1"/>
    </source>
</evidence>
<feature type="transmembrane region" description="Helical" evidence="1">
    <location>
        <begin position="38"/>
        <end position="63"/>
    </location>
</feature>
<keyword evidence="1" id="KW-1133">Transmembrane helix</keyword>
<keyword evidence="3" id="KW-1185">Reference proteome</keyword>
<proteinExistence type="predicted"/>
<accession>A0ABT9V9A0</accession>
<protein>
    <submittedName>
        <fullName evidence="2">Kef-type K+ transport system membrane component KefB</fullName>
    </submittedName>
</protein>
<evidence type="ECO:0000313" key="3">
    <source>
        <dbReference type="Proteomes" id="UP001231362"/>
    </source>
</evidence>
<organism evidence="2 3">
    <name type="scientific">Anoxybacillus andreesenii</name>
    <dbReference type="NCBI Taxonomy" id="1325932"/>
    <lineage>
        <taxon>Bacteria</taxon>
        <taxon>Bacillati</taxon>
        <taxon>Bacillota</taxon>
        <taxon>Bacilli</taxon>
        <taxon>Bacillales</taxon>
        <taxon>Anoxybacillaceae</taxon>
        <taxon>Anoxybacillus</taxon>
    </lineage>
</organism>
<feature type="transmembrane region" description="Helical" evidence="1">
    <location>
        <begin position="102"/>
        <end position="121"/>
    </location>
</feature>